<feature type="compositionally biased region" description="Basic residues" evidence="1">
    <location>
        <begin position="126"/>
        <end position="136"/>
    </location>
</feature>
<feature type="region of interest" description="Disordered" evidence="1">
    <location>
        <begin position="38"/>
        <end position="146"/>
    </location>
</feature>
<dbReference type="Proteomes" id="UP000243499">
    <property type="component" value="Chromosome 2"/>
</dbReference>
<reference evidence="2" key="1">
    <citation type="submission" date="2018-04" db="EMBL/GenBank/DDBJ databases">
        <title>WGS assembly of Panicum hallii.</title>
        <authorList>
            <person name="Lovell J."/>
            <person name="Jenkins J."/>
            <person name="Lowry D."/>
            <person name="Mamidi S."/>
            <person name="Sreedasyam A."/>
            <person name="Weng X."/>
            <person name="Barry K."/>
            <person name="Bonette J."/>
            <person name="Campitelli B."/>
            <person name="Daum C."/>
            <person name="Gordon S."/>
            <person name="Gould B."/>
            <person name="Lipzen A."/>
            <person name="Macqueen A."/>
            <person name="Palacio-Mejia J."/>
            <person name="Plott C."/>
            <person name="Shakirov E."/>
            <person name="Shu S."/>
            <person name="Yoshinaga Y."/>
            <person name="Zane M."/>
            <person name="Rokhsar D."/>
            <person name="Grimwood J."/>
            <person name="Schmutz J."/>
            <person name="Juenger T."/>
        </authorList>
    </citation>
    <scope>NUCLEOTIDE SEQUENCE [LARGE SCALE GENOMIC DNA]</scope>
    <source>
        <strain evidence="2">FIL2</strain>
    </source>
</reference>
<dbReference type="EMBL" id="CM008047">
    <property type="protein sequence ID" value="PAN11336.1"/>
    <property type="molecule type" value="Genomic_DNA"/>
</dbReference>
<sequence length="166" mass="18550">MDDESSCPRRAYKKLLFNARGGFQFLATHCLRRNPPGDAGISVPAPPRRPVDVRAGPLFSPSCRPGETLRRRRDPPRPVPTRRAADLLTPPAAQIRVSHRRAASSQRRSSEVRYPPPAGSGETLCRRRPSCRRSSRRSAGLRNSLSRLGRRRRKVLRLLFAPAASV</sequence>
<evidence type="ECO:0000313" key="2">
    <source>
        <dbReference type="EMBL" id="PAN11336.1"/>
    </source>
</evidence>
<gene>
    <name evidence="2" type="ORF">PAHAL_2G181100</name>
</gene>
<name>A0A2S3GY85_9POAL</name>
<dbReference type="AlphaFoldDB" id="A0A2S3GY85"/>
<dbReference type="Gramene" id="PAN11336">
    <property type="protein sequence ID" value="PAN11336"/>
    <property type="gene ID" value="PAHAL_2G181100"/>
</dbReference>
<feature type="compositionally biased region" description="Low complexity" evidence="1">
    <location>
        <begin position="137"/>
        <end position="146"/>
    </location>
</feature>
<evidence type="ECO:0000256" key="1">
    <source>
        <dbReference type="SAM" id="MobiDB-lite"/>
    </source>
</evidence>
<proteinExistence type="predicted"/>
<organism evidence="2">
    <name type="scientific">Panicum hallii</name>
    <dbReference type="NCBI Taxonomy" id="206008"/>
    <lineage>
        <taxon>Eukaryota</taxon>
        <taxon>Viridiplantae</taxon>
        <taxon>Streptophyta</taxon>
        <taxon>Embryophyta</taxon>
        <taxon>Tracheophyta</taxon>
        <taxon>Spermatophyta</taxon>
        <taxon>Magnoliopsida</taxon>
        <taxon>Liliopsida</taxon>
        <taxon>Poales</taxon>
        <taxon>Poaceae</taxon>
        <taxon>PACMAD clade</taxon>
        <taxon>Panicoideae</taxon>
        <taxon>Panicodae</taxon>
        <taxon>Paniceae</taxon>
        <taxon>Panicinae</taxon>
        <taxon>Panicum</taxon>
        <taxon>Panicum sect. Panicum</taxon>
    </lineage>
</organism>
<accession>A0A2S3GY85</accession>
<protein>
    <submittedName>
        <fullName evidence="2">Uncharacterized protein</fullName>
    </submittedName>
</protein>